<keyword evidence="1" id="KW-0472">Membrane</keyword>
<protein>
    <submittedName>
        <fullName evidence="2">Uncharacterized protein</fullName>
    </submittedName>
</protein>
<keyword evidence="1" id="KW-1133">Transmembrane helix</keyword>
<dbReference type="RefSeq" id="WP_156483912.1">
    <property type="nucleotide sequence ID" value="NZ_JARTFQ010000004.1"/>
</dbReference>
<proteinExistence type="predicted"/>
<dbReference type="GeneID" id="301143498"/>
<evidence type="ECO:0000256" key="1">
    <source>
        <dbReference type="SAM" id="Phobius"/>
    </source>
</evidence>
<feature type="transmembrane region" description="Helical" evidence="1">
    <location>
        <begin position="31"/>
        <end position="48"/>
    </location>
</feature>
<keyword evidence="3" id="KW-1185">Reference proteome</keyword>
<dbReference type="EMBL" id="JARTFS010000013">
    <property type="protein sequence ID" value="MED4402705.1"/>
    <property type="molecule type" value="Genomic_DNA"/>
</dbReference>
<sequence>MEPIYLNITFFIEVYVILVFSDYYRHNTFNWLENFCAVFIICYIQHFFDWLIDN</sequence>
<organism evidence="2 3">
    <name type="scientific">Metabacillus fastidiosus</name>
    <dbReference type="NCBI Taxonomy" id="1458"/>
    <lineage>
        <taxon>Bacteria</taxon>
        <taxon>Bacillati</taxon>
        <taxon>Bacillota</taxon>
        <taxon>Bacilli</taxon>
        <taxon>Bacillales</taxon>
        <taxon>Bacillaceae</taxon>
        <taxon>Metabacillus</taxon>
    </lineage>
</organism>
<reference evidence="2 3" key="1">
    <citation type="submission" date="2023-03" db="EMBL/GenBank/DDBJ databases">
        <title>Bacillus Genome Sequencing.</title>
        <authorList>
            <person name="Dunlap C."/>
        </authorList>
    </citation>
    <scope>NUCLEOTIDE SEQUENCE [LARGE SCALE GENOMIC DNA]</scope>
    <source>
        <strain evidence="2 3">NRS-1717</strain>
    </source>
</reference>
<dbReference type="Proteomes" id="UP001342826">
    <property type="component" value="Unassembled WGS sequence"/>
</dbReference>
<gene>
    <name evidence="2" type="ORF">P9271_15480</name>
</gene>
<evidence type="ECO:0000313" key="2">
    <source>
        <dbReference type="EMBL" id="MED4402705.1"/>
    </source>
</evidence>
<keyword evidence="1" id="KW-0812">Transmembrane</keyword>
<feature type="transmembrane region" description="Helical" evidence="1">
    <location>
        <begin position="6"/>
        <end position="24"/>
    </location>
</feature>
<name>A0ABU6P020_9BACI</name>
<accession>A0ABU6P020</accession>
<comment type="caution">
    <text evidence="2">The sequence shown here is derived from an EMBL/GenBank/DDBJ whole genome shotgun (WGS) entry which is preliminary data.</text>
</comment>
<evidence type="ECO:0000313" key="3">
    <source>
        <dbReference type="Proteomes" id="UP001342826"/>
    </source>
</evidence>